<evidence type="ECO:0000256" key="9">
    <source>
        <dbReference type="NCBIfam" id="TIGR00938"/>
    </source>
</evidence>
<dbReference type="EMBL" id="JAJLJH010000008">
    <property type="protein sequence ID" value="MCK9688264.1"/>
    <property type="molecule type" value="Genomic_DNA"/>
</dbReference>
<evidence type="ECO:0000256" key="8">
    <source>
        <dbReference type="HAMAP-Rule" id="MF_00301"/>
    </source>
</evidence>
<dbReference type="RefSeq" id="WP_275684312.1">
    <property type="nucleotide sequence ID" value="NZ_JAJLJH010000008.1"/>
</dbReference>
<keyword evidence="12" id="KW-1185">Reference proteome</keyword>
<accession>A0A9X2C3I3</accession>
<dbReference type="InterPro" id="IPR002575">
    <property type="entry name" value="Aminoglycoside_PTrfase"/>
</dbReference>
<keyword evidence="4 8" id="KW-0547">Nucleotide-binding</keyword>
<dbReference type="NCBIfam" id="NF003558">
    <property type="entry name" value="PRK05231.1"/>
    <property type="match status" value="1"/>
</dbReference>
<dbReference type="InterPro" id="IPR011009">
    <property type="entry name" value="Kinase-like_dom_sf"/>
</dbReference>
<comment type="pathway">
    <text evidence="8">Amino-acid biosynthesis; L-threonine biosynthesis; L-threonine from L-aspartate: step 4/5.</text>
</comment>
<dbReference type="Gene3D" id="3.90.1200.10">
    <property type="match status" value="1"/>
</dbReference>
<dbReference type="GO" id="GO:0004413">
    <property type="term" value="F:homoserine kinase activity"/>
    <property type="evidence" value="ECO:0007669"/>
    <property type="project" value="UniProtKB-UniRule"/>
</dbReference>
<proteinExistence type="inferred from homology"/>
<evidence type="ECO:0000256" key="6">
    <source>
        <dbReference type="ARBA" id="ARBA00022840"/>
    </source>
</evidence>
<sequence length="322" mass="35774">MAVYTEVDVETAAALLRTLDAGTLTAMEGCAGGIENTNYFVHSDKGDWVLTVFERLGFEQLPFYLGLMQHLARKGLPVPEPRTDASGNFLHSIAGKPASLVNLLPGESIDRPMLAHCSLLGVTLAHMHTAALDFPAQQPNLRGLDWWATTVPIVQPHVGEALAQRLAEELDFQQRFHAAASTQSLPRGPVHADLFRDNALFDGAPDSPRLSGVFDFYFAGVDHHVYDLAVCVNDWCVDLDTGRLEPEHAQALLRAYHVHRPMSPAELRALPGMRRAAALRFWLSRLADWYLPREAALLKPKDPTHFERVLVDCVDNPWHPEL</sequence>
<evidence type="ECO:0000256" key="3">
    <source>
        <dbReference type="ARBA" id="ARBA00022697"/>
    </source>
</evidence>
<dbReference type="HAMAP" id="MF_00301">
    <property type="entry name" value="Homoser_kinase_2"/>
    <property type="match status" value="1"/>
</dbReference>
<dbReference type="InterPro" id="IPR050249">
    <property type="entry name" value="Pseudomonas-type_ThrB"/>
</dbReference>
<dbReference type="CDD" id="cd05153">
    <property type="entry name" value="HomoserineK_II"/>
    <property type="match status" value="1"/>
</dbReference>
<evidence type="ECO:0000256" key="4">
    <source>
        <dbReference type="ARBA" id="ARBA00022741"/>
    </source>
</evidence>
<dbReference type="Gene3D" id="3.30.200.20">
    <property type="entry name" value="Phosphorylase Kinase, domain 1"/>
    <property type="match status" value="1"/>
</dbReference>
<keyword evidence="6 8" id="KW-0067">ATP-binding</keyword>
<evidence type="ECO:0000313" key="12">
    <source>
        <dbReference type="Proteomes" id="UP001139353"/>
    </source>
</evidence>
<dbReference type="Proteomes" id="UP001139353">
    <property type="component" value="Unassembled WGS sequence"/>
</dbReference>
<dbReference type="GO" id="GO:0005524">
    <property type="term" value="F:ATP binding"/>
    <property type="evidence" value="ECO:0007669"/>
    <property type="project" value="UniProtKB-KW"/>
</dbReference>
<keyword evidence="1 8" id="KW-0028">Amino-acid biosynthesis</keyword>
<protein>
    <recommendedName>
        <fullName evidence="8 9">Homoserine kinase</fullName>
        <shortName evidence="8">HK</shortName>
        <shortName evidence="8">HSK</shortName>
        <ecNumber evidence="8 9">2.7.1.39</ecNumber>
    </recommendedName>
</protein>
<keyword evidence="2 8" id="KW-0808">Transferase</keyword>
<evidence type="ECO:0000256" key="5">
    <source>
        <dbReference type="ARBA" id="ARBA00022777"/>
    </source>
</evidence>
<evidence type="ECO:0000313" key="11">
    <source>
        <dbReference type="EMBL" id="MCK9688264.1"/>
    </source>
</evidence>
<comment type="catalytic activity">
    <reaction evidence="8">
        <text>L-homoserine + ATP = O-phospho-L-homoserine + ADP + H(+)</text>
        <dbReference type="Rhea" id="RHEA:13985"/>
        <dbReference type="ChEBI" id="CHEBI:15378"/>
        <dbReference type="ChEBI" id="CHEBI:30616"/>
        <dbReference type="ChEBI" id="CHEBI:57476"/>
        <dbReference type="ChEBI" id="CHEBI:57590"/>
        <dbReference type="ChEBI" id="CHEBI:456216"/>
        <dbReference type="EC" id="2.7.1.39"/>
    </reaction>
</comment>
<dbReference type="GO" id="GO:0009088">
    <property type="term" value="P:threonine biosynthetic process"/>
    <property type="evidence" value="ECO:0007669"/>
    <property type="project" value="UniProtKB-UniRule"/>
</dbReference>
<dbReference type="PANTHER" id="PTHR21064:SF6">
    <property type="entry name" value="AMINOGLYCOSIDE PHOSPHOTRANSFERASE DOMAIN-CONTAINING PROTEIN"/>
    <property type="match status" value="1"/>
</dbReference>
<dbReference type="Pfam" id="PF01636">
    <property type="entry name" value="APH"/>
    <property type="match status" value="1"/>
</dbReference>
<dbReference type="PANTHER" id="PTHR21064">
    <property type="entry name" value="AMINOGLYCOSIDE PHOSPHOTRANSFERASE DOMAIN-CONTAINING PROTEIN-RELATED"/>
    <property type="match status" value="1"/>
</dbReference>
<dbReference type="SUPFAM" id="SSF56112">
    <property type="entry name" value="Protein kinase-like (PK-like)"/>
    <property type="match status" value="1"/>
</dbReference>
<gene>
    <name evidence="8" type="primary">thrB</name>
    <name evidence="11" type="ORF">LPC04_21365</name>
</gene>
<keyword evidence="3 8" id="KW-0791">Threonine biosynthesis</keyword>
<evidence type="ECO:0000256" key="1">
    <source>
        <dbReference type="ARBA" id="ARBA00022605"/>
    </source>
</evidence>
<evidence type="ECO:0000256" key="7">
    <source>
        <dbReference type="ARBA" id="ARBA00038240"/>
    </source>
</evidence>
<name>A0A9X2C3I3_9BURK</name>
<reference evidence="11" key="1">
    <citation type="submission" date="2021-11" db="EMBL/GenBank/DDBJ databases">
        <title>BS-T2-15 a new species belonging to the Comamonadaceae family isolated from the soil of a French oak forest.</title>
        <authorList>
            <person name="Mieszkin S."/>
            <person name="Alain K."/>
        </authorList>
    </citation>
    <scope>NUCLEOTIDE SEQUENCE</scope>
    <source>
        <strain evidence="11">BS-T2-15</strain>
    </source>
</reference>
<feature type="domain" description="Aminoglycoside phosphotransferase" evidence="10">
    <location>
        <begin position="29"/>
        <end position="260"/>
    </location>
</feature>
<dbReference type="InterPro" id="IPR005280">
    <property type="entry name" value="Homoserine_kinase_II"/>
</dbReference>
<dbReference type="EC" id="2.7.1.39" evidence="8 9"/>
<dbReference type="NCBIfam" id="TIGR00938">
    <property type="entry name" value="thrB_alt"/>
    <property type="match status" value="1"/>
</dbReference>
<comment type="caution">
    <text evidence="11">The sequence shown here is derived from an EMBL/GenBank/DDBJ whole genome shotgun (WGS) entry which is preliminary data.</text>
</comment>
<organism evidence="11 12">
    <name type="scientific">Scleromatobacter humisilvae</name>
    <dbReference type="NCBI Taxonomy" id="2897159"/>
    <lineage>
        <taxon>Bacteria</taxon>
        <taxon>Pseudomonadati</taxon>
        <taxon>Pseudomonadota</taxon>
        <taxon>Betaproteobacteria</taxon>
        <taxon>Burkholderiales</taxon>
        <taxon>Sphaerotilaceae</taxon>
        <taxon>Scleromatobacter</taxon>
    </lineage>
</organism>
<comment type="similarity">
    <text evidence="7 8">Belongs to the pseudomonas-type ThrB family.</text>
</comment>
<evidence type="ECO:0000259" key="10">
    <source>
        <dbReference type="Pfam" id="PF01636"/>
    </source>
</evidence>
<dbReference type="AlphaFoldDB" id="A0A9X2C3I3"/>
<evidence type="ECO:0000256" key="2">
    <source>
        <dbReference type="ARBA" id="ARBA00022679"/>
    </source>
</evidence>
<keyword evidence="5 8" id="KW-0418">Kinase</keyword>